<keyword evidence="2" id="KW-1185">Reference proteome</keyword>
<dbReference type="OrthoDB" id="3784330at2"/>
<protein>
    <submittedName>
        <fullName evidence="1">Uncharacterized protein</fullName>
    </submittedName>
</protein>
<organism evidence="1 2">
    <name type="scientific">Nocardioides lianchengensis</name>
    <dbReference type="NCBI Taxonomy" id="1045774"/>
    <lineage>
        <taxon>Bacteria</taxon>
        <taxon>Bacillati</taxon>
        <taxon>Actinomycetota</taxon>
        <taxon>Actinomycetes</taxon>
        <taxon>Propionibacteriales</taxon>
        <taxon>Nocardioidaceae</taxon>
        <taxon>Nocardioides</taxon>
    </lineage>
</organism>
<dbReference type="Proteomes" id="UP000199034">
    <property type="component" value="Unassembled WGS sequence"/>
</dbReference>
<name>A0A1G6Y000_9ACTN</name>
<gene>
    <name evidence="1" type="ORF">SAMN05421872_111151</name>
</gene>
<proteinExistence type="predicted"/>
<dbReference type="RefSeq" id="WP_090859919.1">
    <property type="nucleotide sequence ID" value="NZ_FMZM01000011.1"/>
</dbReference>
<dbReference type="STRING" id="1045774.SAMN05421872_111151"/>
<accession>A0A1G6Y000</accession>
<evidence type="ECO:0000313" key="2">
    <source>
        <dbReference type="Proteomes" id="UP000199034"/>
    </source>
</evidence>
<dbReference type="EMBL" id="FMZM01000011">
    <property type="protein sequence ID" value="SDD83729.1"/>
    <property type="molecule type" value="Genomic_DNA"/>
</dbReference>
<reference evidence="1 2" key="1">
    <citation type="submission" date="2016-10" db="EMBL/GenBank/DDBJ databases">
        <authorList>
            <person name="de Groot N.N."/>
        </authorList>
    </citation>
    <scope>NUCLEOTIDE SEQUENCE [LARGE SCALE GENOMIC DNA]</scope>
    <source>
        <strain evidence="1 2">CGMCC 4.6858</strain>
    </source>
</reference>
<sequence length="243" mass="25692">MRTTTPTLARLLGLPMAAGLVLAGLAVAAPSSAQAADALTGAPAVGWCHDVTIKQAEAETLTTPVVACTADHTLVTTAVVALPANADLSSDDLDIDCTAASRRAIGLNPLLRSLTLYSSFAFLPTAAQQGAGARWYSCHLGVWDTKGLNDLPAKLPKLTKKPAKSVAKCATKRDYVTCAEKHTYRATSAVYVKAKGSDKAVEKRLGVEGPRICAKRAGRTGFYAYYRHTPSKVVLTCFKKTKK</sequence>
<evidence type="ECO:0000313" key="1">
    <source>
        <dbReference type="EMBL" id="SDD83729.1"/>
    </source>
</evidence>
<dbReference type="AlphaFoldDB" id="A0A1G6Y000"/>